<gene>
    <name evidence="2" type="ORF">D9758_012478</name>
</gene>
<dbReference type="AlphaFoldDB" id="A0A8H5FUM6"/>
<dbReference type="EMBL" id="JAACJM010000074">
    <property type="protein sequence ID" value="KAF5350380.1"/>
    <property type="molecule type" value="Genomic_DNA"/>
</dbReference>
<dbReference type="OrthoDB" id="5420143at2759"/>
<comment type="caution">
    <text evidence="2">The sequence shown here is derived from an EMBL/GenBank/DDBJ whole genome shotgun (WGS) entry which is preliminary data.</text>
</comment>
<reference evidence="2 3" key="1">
    <citation type="journal article" date="2020" name="ISME J.">
        <title>Uncovering the hidden diversity of litter-decomposition mechanisms in mushroom-forming fungi.</title>
        <authorList>
            <person name="Floudas D."/>
            <person name="Bentzer J."/>
            <person name="Ahren D."/>
            <person name="Johansson T."/>
            <person name="Persson P."/>
            <person name="Tunlid A."/>
        </authorList>
    </citation>
    <scope>NUCLEOTIDE SEQUENCE [LARGE SCALE GENOMIC DNA]</scope>
    <source>
        <strain evidence="2 3">CBS 291.85</strain>
    </source>
</reference>
<keyword evidence="3" id="KW-1185">Reference proteome</keyword>
<protein>
    <submittedName>
        <fullName evidence="2">Uncharacterized protein</fullName>
    </submittedName>
</protein>
<dbReference type="Proteomes" id="UP000559256">
    <property type="component" value="Unassembled WGS sequence"/>
</dbReference>
<feature type="compositionally biased region" description="Low complexity" evidence="1">
    <location>
        <begin position="148"/>
        <end position="177"/>
    </location>
</feature>
<name>A0A8H5FUM6_9AGAR</name>
<evidence type="ECO:0000313" key="3">
    <source>
        <dbReference type="Proteomes" id="UP000559256"/>
    </source>
</evidence>
<evidence type="ECO:0000313" key="2">
    <source>
        <dbReference type="EMBL" id="KAF5350380.1"/>
    </source>
</evidence>
<feature type="region of interest" description="Disordered" evidence="1">
    <location>
        <begin position="145"/>
        <end position="213"/>
    </location>
</feature>
<evidence type="ECO:0000256" key="1">
    <source>
        <dbReference type="SAM" id="MobiDB-lite"/>
    </source>
</evidence>
<organism evidence="2 3">
    <name type="scientific">Tetrapyrgos nigripes</name>
    <dbReference type="NCBI Taxonomy" id="182062"/>
    <lineage>
        <taxon>Eukaryota</taxon>
        <taxon>Fungi</taxon>
        <taxon>Dikarya</taxon>
        <taxon>Basidiomycota</taxon>
        <taxon>Agaricomycotina</taxon>
        <taxon>Agaricomycetes</taxon>
        <taxon>Agaricomycetidae</taxon>
        <taxon>Agaricales</taxon>
        <taxon>Marasmiineae</taxon>
        <taxon>Marasmiaceae</taxon>
        <taxon>Tetrapyrgos</taxon>
    </lineage>
</organism>
<sequence>MTTLTGKLFSTFCSQRPPVLLLVPPATVSLRPIPEKMFAKLSLFAAIVLPLVHALTIDAPTDAVSTQPGTITFSGDGNDSIFTIELDHPSLLSKIAVANNVNPGEGSVNVIWPTLLETTGYTLEAVNVGNISDIFATSPTFNIAPQPSSASASGSRTSVSLSATNPPGGSASATAPASPRPSAPSGTTNSASGTSGSQTQSGSGSTQSSPAPSQINGNGAFAVQSNLGAVVLVAIGAAVFAL</sequence>
<proteinExistence type="predicted"/>
<feature type="compositionally biased region" description="Low complexity" evidence="1">
    <location>
        <begin position="183"/>
        <end position="213"/>
    </location>
</feature>
<accession>A0A8H5FUM6</accession>